<sequence>MQIAANAKAITRRDAQDEASYQFAGLLIVSLFPALFWTALIAGIGAAVGHSPSAVSLMTIGTAIAIFCAGVGQMLFSQKS</sequence>
<feature type="transmembrane region" description="Helical" evidence="1">
    <location>
        <begin position="21"/>
        <end position="48"/>
    </location>
</feature>
<feature type="transmembrane region" description="Helical" evidence="1">
    <location>
        <begin position="54"/>
        <end position="76"/>
    </location>
</feature>
<organism evidence="2 3">
    <name type="scientific">Hyphomicrobium album</name>
    <dbReference type="NCBI Taxonomy" id="2665159"/>
    <lineage>
        <taxon>Bacteria</taxon>
        <taxon>Pseudomonadati</taxon>
        <taxon>Pseudomonadota</taxon>
        <taxon>Alphaproteobacteria</taxon>
        <taxon>Hyphomicrobiales</taxon>
        <taxon>Hyphomicrobiaceae</taxon>
        <taxon>Hyphomicrobium</taxon>
    </lineage>
</organism>
<name>A0A6I3KPG8_9HYPH</name>
<accession>A0A6I3KPG8</accession>
<reference evidence="2 3" key="1">
    <citation type="submission" date="2019-11" db="EMBL/GenBank/DDBJ databases">
        <title>Identification of a novel strain.</title>
        <authorList>
            <person name="Xu Q."/>
            <person name="Wang G."/>
        </authorList>
    </citation>
    <scope>NUCLEOTIDE SEQUENCE [LARGE SCALE GENOMIC DNA]</scope>
    <source>
        <strain evidence="3">xq</strain>
    </source>
</reference>
<evidence type="ECO:0000313" key="3">
    <source>
        <dbReference type="Proteomes" id="UP000440694"/>
    </source>
</evidence>
<proteinExistence type="predicted"/>
<gene>
    <name evidence="2" type="ORF">GIW81_15235</name>
</gene>
<dbReference type="Proteomes" id="UP000440694">
    <property type="component" value="Unassembled WGS sequence"/>
</dbReference>
<protein>
    <submittedName>
        <fullName evidence="2">Uncharacterized protein</fullName>
    </submittedName>
</protein>
<keyword evidence="1" id="KW-0812">Transmembrane</keyword>
<evidence type="ECO:0000313" key="2">
    <source>
        <dbReference type="EMBL" id="MTD95692.1"/>
    </source>
</evidence>
<keyword evidence="3" id="KW-1185">Reference proteome</keyword>
<keyword evidence="1" id="KW-0472">Membrane</keyword>
<dbReference type="EMBL" id="WMBQ01000002">
    <property type="protein sequence ID" value="MTD95692.1"/>
    <property type="molecule type" value="Genomic_DNA"/>
</dbReference>
<comment type="caution">
    <text evidence="2">The sequence shown here is derived from an EMBL/GenBank/DDBJ whole genome shotgun (WGS) entry which is preliminary data.</text>
</comment>
<dbReference type="RefSeq" id="WP_154740208.1">
    <property type="nucleotide sequence ID" value="NZ_WMBQ01000002.1"/>
</dbReference>
<keyword evidence="1" id="KW-1133">Transmembrane helix</keyword>
<evidence type="ECO:0000256" key="1">
    <source>
        <dbReference type="SAM" id="Phobius"/>
    </source>
</evidence>
<dbReference type="AlphaFoldDB" id="A0A6I3KPG8"/>